<reference key="1">
    <citation type="submission" date="2017-08" db="EMBL/GenBank/DDBJ databases">
        <title>A dynamic microbial community with high functional redundancy inhabits the cold, oxic subseafloor aquifer.</title>
        <authorList>
            <person name="Tully B.J."/>
            <person name="Wheat C.G."/>
            <person name="Glazer B.T."/>
            <person name="Huber J.A."/>
        </authorList>
    </citation>
    <scope>NUCLEOTIDE SEQUENCE [LARGE SCALE GENOMIC DNA]</scope>
</reference>
<gene>
    <name evidence="5" type="ORF">COB13_01170</name>
</gene>
<evidence type="ECO:0000256" key="3">
    <source>
        <dbReference type="ARBA" id="ARBA00023163"/>
    </source>
</evidence>
<dbReference type="Pfam" id="PF08220">
    <property type="entry name" value="HTH_DeoR"/>
    <property type="match status" value="1"/>
</dbReference>
<dbReference type="PANTHER" id="PTHR30363:SF55">
    <property type="entry name" value="HTH-TYPE TRANSCRIPTIONAL REGULATOR ULAR"/>
    <property type="match status" value="1"/>
</dbReference>
<dbReference type="Gene3D" id="3.40.50.1360">
    <property type="match status" value="1"/>
</dbReference>
<organism evidence="5">
    <name type="scientific">OCS116 cluster bacterium</name>
    <dbReference type="NCBI Taxonomy" id="2030921"/>
    <lineage>
        <taxon>Bacteria</taxon>
        <taxon>Pseudomonadati</taxon>
        <taxon>Pseudomonadota</taxon>
        <taxon>Alphaproteobacteria</taxon>
        <taxon>OCS116 cluster</taxon>
    </lineage>
</organism>
<dbReference type="EMBL" id="NVUS01000001">
    <property type="protein sequence ID" value="PCJ03930.1"/>
    <property type="molecule type" value="Genomic_DNA"/>
</dbReference>
<dbReference type="GO" id="GO:0003700">
    <property type="term" value="F:DNA-binding transcription factor activity"/>
    <property type="evidence" value="ECO:0007669"/>
    <property type="project" value="InterPro"/>
</dbReference>
<sequence length="267" mass="29540">MHESERYLLILSVLREKPVATVKELVALTKSSEATIRRDISVLHQRTKLRKIRGGVEALHPPTMGLSGRPFTYNSNFNIEKKRAIAEAAVALCEDNEAIIINGGTTTFQMVHFLANRRMQVFTNSLPIADHLLNNSKNMVVVPGGTIYREQNIILSPFENDGSKHFSARKMFMGAQGVSTLGIMEVDPLVIQAEEKLINQADELIVLVDSDKFARRSSLVLCPLTRAATIITDDGIKAETRDMIEQSGVNLIVVSPHSTDSEKSDEA</sequence>
<dbReference type="PROSITE" id="PS51000">
    <property type="entry name" value="HTH_DEOR_2"/>
    <property type="match status" value="1"/>
</dbReference>
<evidence type="ECO:0000256" key="2">
    <source>
        <dbReference type="ARBA" id="ARBA00023125"/>
    </source>
</evidence>
<dbReference type="InterPro" id="IPR037171">
    <property type="entry name" value="NagB/RpiA_transferase-like"/>
</dbReference>
<evidence type="ECO:0000256" key="1">
    <source>
        <dbReference type="ARBA" id="ARBA00023015"/>
    </source>
</evidence>
<reference evidence="5" key="2">
    <citation type="journal article" date="2018" name="ISME J.">
        <title>A dynamic microbial community with high functional redundancy inhabits the cold, oxic subseafloor aquifer.</title>
        <authorList>
            <person name="Tully B.J."/>
            <person name="Wheat C.G."/>
            <person name="Glazer B.T."/>
            <person name="Huber J.A."/>
        </authorList>
    </citation>
    <scope>NUCLEOTIDE SEQUENCE</scope>
    <source>
        <strain evidence="5">NORP83</strain>
    </source>
</reference>
<dbReference type="InterPro" id="IPR018356">
    <property type="entry name" value="Tscrpt_reg_HTH_DeoR_CS"/>
</dbReference>
<feature type="domain" description="HTH deoR-type" evidence="4">
    <location>
        <begin position="3"/>
        <end position="58"/>
    </location>
</feature>
<protein>
    <submittedName>
        <fullName evidence="5">DeoR family transcriptional regulator</fullName>
    </submittedName>
</protein>
<evidence type="ECO:0000259" key="4">
    <source>
        <dbReference type="PROSITE" id="PS51000"/>
    </source>
</evidence>
<dbReference type="SMART" id="SM00420">
    <property type="entry name" value="HTH_DEOR"/>
    <property type="match status" value="1"/>
</dbReference>
<keyword evidence="2" id="KW-0238">DNA-binding</keyword>
<name>A0A2A4ZAW7_9PROT</name>
<dbReference type="InterPro" id="IPR050313">
    <property type="entry name" value="Carb_Metab_HTH_regulators"/>
</dbReference>
<proteinExistence type="predicted"/>
<dbReference type="PROSITE" id="PS00894">
    <property type="entry name" value="HTH_DEOR_1"/>
    <property type="match status" value="1"/>
</dbReference>
<dbReference type="InterPro" id="IPR014036">
    <property type="entry name" value="DeoR-like_C"/>
</dbReference>
<dbReference type="SUPFAM" id="SSF46785">
    <property type="entry name" value="Winged helix' DNA-binding domain"/>
    <property type="match status" value="1"/>
</dbReference>
<dbReference type="AlphaFoldDB" id="A0A2A4ZAW7"/>
<keyword evidence="3" id="KW-0804">Transcription</keyword>
<dbReference type="Pfam" id="PF00455">
    <property type="entry name" value="DeoRC"/>
    <property type="match status" value="1"/>
</dbReference>
<dbReference type="GO" id="GO:0003677">
    <property type="term" value="F:DNA binding"/>
    <property type="evidence" value="ECO:0007669"/>
    <property type="project" value="UniProtKB-KW"/>
</dbReference>
<comment type="caution">
    <text evidence="5">The sequence shown here is derived from an EMBL/GenBank/DDBJ whole genome shotgun (WGS) entry which is preliminary data.</text>
</comment>
<dbReference type="InterPro" id="IPR001034">
    <property type="entry name" value="DeoR_HTH"/>
</dbReference>
<dbReference type="SMART" id="SM01134">
    <property type="entry name" value="DeoRC"/>
    <property type="match status" value="1"/>
</dbReference>
<keyword evidence="1" id="KW-0805">Transcription regulation</keyword>
<dbReference type="InterPro" id="IPR036390">
    <property type="entry name" value="WH_DNA-bd_sf"/>
</dbReference>
<evidence type="ECO:0000313" key="5">
    <source>
        <dbReference type="EMBL" id="PCJ03930.1"/>
    </source>
</evidence>
<dbReference type="SUPFAM" id="SSF100950">
    <property type="entry name" value="NagB/RpiA/CoA transferase-like"/>
    <property type="match status" value="1"/>
</dbReference>
<accession>A0A2A4ZAW7</accession>
<dbReference type="PANTHER" id="PTHR30363">
    <property type="entry name" value="HTH-TYPE TRANSCRIPTIONAL REGULATOR SRLR-RELATED"/>
    <property type="match status" value="1"/>
</dbReference>